<dbReference type="GO" id="GO:0050661">
    <property type="term" value="F:NADP binding"/>
    <property type="evidence" value="ECO:0007669"/>
    <property type="project" value="InterPro"/>
</dbReference>
<feature type="domain" description="Pyridine nucleotide-disulphide oxidoreductase dimerisation" evidence="19">
    <location>
        <begin position="357"/>
        <end position="464"/>
    </location>
</feature>
<dbReference type="SUPFAM" id="SSF55424">
    <property type="entry name" value="FAD/NAD-linked reductases, dimerisation (C-terminal) domain"/>
    <property type="match status" value="1"/>
</dbReference>
<evidence type="ECO:0000256" key="7">
    <source>
        <dbReference type="ARBA" id="ARBA00022723"/>
    </source>
</evidence>
<protein>
    <recommendedName>
        <fullName evidence="4">Mercuric reductase</fullName>
        <ecNumber evidence="3">1.16.1.1</ecNumber>
    </recommendedName>
    <alternativeName>
        <fullName evidence="14">Hg(II) reductase</fullName>
    </alternativeName>
</protein>
<dbReference type="Pfam" id="PF02852">
    <property type="entry name" value="Pyr_redox_dim"/>
    <property type="match status" value="1"/>
</dbReference>
<evidence type="ECO:0000256" key="16">
    <source>
        <dbReference type="PIRSR" id="PIRSR000350-3"/>
    </source>
</evidence>
<dbReference type="NCBIfam" id="TIGR02053">
    <property type="entry name" value="MerA"/>
    <property type="match status" value="1"/>
</dbReference>
<dbReference type="FunFam" id="3.30.390.30:FF:000001">
    <property type="entry name" value="Dihydrolipoyl dehydrogenase"/>
    <property type="match status" value="1"/>
</dbReference>
<keyword evidence="13 18" id="KW-0676">Redox-active center</keyword>
<dbReference type="InterPro" id="IPR023753">
    <property type="entry name" value="FAD/NAD-binding_dom"/>
</dbReference>
<evidence type="ECO:0000313" key="22">
    <source>
        <dbReference type="Proteomes" id="UP001163293"/>
    </source>
</evidence>
<name>A0AAX3EDB4_PAEUR</name>
<evidence type="ECO:0000256" key="14">
    <source>
        <dbReference type="ARBA" id="ARBA00031725"/>
    </source>
</evidence>
<organism evidence="21 22">
    <name type="scientific">Paenarthrobacter ureafaciens</name>
    <dbReference type="NCBI Taxonomy" id="37931"/>
    <lineage>
        <taxon>Bacteria</taxon>
        <taxon>Bacillati</taxon>
        <taxon>Actinomycetota</taxon>
        <taxon>Actinomycetes</taxon>
        <taxon>Micrococcales</taxon>
        <taxon>Micrococcaceae</taxon>
        <taxon>Paenarthrobacter</taxon>
    </lineage>
</organism>
<dbReference type="EC" id="1.16.1.1" evidence="3"/>
<comment type="catalytic activity">
    <reaction evidence="15">
        <text>Hg + NADP(+) + H(+) = Hg(2+) + NADPH</text>
        <dbReference type="Rhea" id="RHEA:23856"/>
        <dbReference type="ChEBI" id="CHEBI:15378"/>
        <dbReference type="ChEBI" id="CHEBI:16170"/>
        <dbReference type="ChEBI" id="CHEBI:16793"/>
        <dbReference type="ChEBI" id="CHEBI:57783"/>
        <dbReference type="ChEBI" id="CHEBI:58349"/>
        <dbReference type="EC" id="1.16.1.1"/>
    </reaction>
</comment>
<sequence>MSERTPDFDLAVIGSGGGAFAAAIRATNLGKRVLMIERSTVGGTCVNTGCVPSKALLAAAEARHVALDTSGRFPGISTSAGEVDMAGLIGGKRSLVETMRSDKYVDLIADYGWELRQGNAVFAGPPDDPVLEITGKDGARESVRAAHYLVATGSAPWAPPIEGLQDADYLTSTTAMELEEVPDSLLVIGGGYVALEQAQLFARLGSRVTMLVRSRLASAEEPEASRALMSVFADEGIRVVRRATVSSVRTDPATGEIVATAAVSGGHEEFRADRLLVAMGRRPVTEGLNLDTVGVKTGDRGEILVQDTLASTNPRIWAAGDVTGHREFVYVAASHGSLVVENAFNSAGREVDYRHLPRVTFTSPALAAVGMTDKEANEAGIRCECRVLPLEYVPRALVNKDTRGFIKIVADADTGRIVGITAVAKDAGDLAAAGVYILEAGMTVAQVANLWSPYLTMAEGIKIAAQSFTTDVSKLSCCAS</sequence>
<evidence type="ECO:0000256" key="15">
    <source>
        <dbReference type="ARBA" id="ARBA00048984"/>
    </source>
</evidence>
<keyword evidence="9" id="KW-0521">NADP</keyword>
<dbReference type="EMBL" id="CP101185">
    <property type="protein sequence ID" value="UYV95906.1"/>
    <property type="molecule type" value="Genomic_DNA"/>
</dbReference>
<feature type="binding site" evidence="16">
    <location>
        <begin position="189"/>
        <end position="196"/>
    </location>
    <ligand>
        <name>NAD(+)</name>
        <dbReference type="ChEBI" id="CHEBI:57540"/>
    </ligand>
</feature>
<dbReference type="InterPro" id="IPR016156">
    <property type="entry name" value="FAD/NAD-linked_Rdtase_dimer_sf"/>
</dbReference>
<keyword evidence="16" id="KW-0520">NAD</keyword>
<evidence type="ECO:0000256" key="11">
    <source>
        <dbReference type="ARBA" id="ARBA00023002"/>
    </source>
</evidence>
<dbReference type="PIRSF" id="PIRSF000350">
    <property type="entry name" value="Mercury_reductase_MerA"/>
    <property type="match status" value="1"/>
</dbReference>
<evidence type="ECO:0000256" key="18">
    <source>
        <dbReference type="RuleBase" id="RU003691"/>
    </source>
</evidence>
<dbReference type="GO" id="GO:0045340">
    <property type="term" value="F:mercury ion binding"/>
    <property type="evidence" value="ECO:0007669"/>
    <property type="project" value="InterPro"/>
</dbReference>
<evidence type="ECO:0000256" key="9">
    <source>
        <dbReference type="ARBA" id="ARBA00022857"/>
    </source>
</evidence>
<evidence type="ECO:0000256" key="13">
    <source>
        <dbReference type="ARBA" id="ARBA00023284"/>
    </source>
</evidence>
<feature type="binding site" evidence="16">
    <location>
        <position position="321"/>
    </location>
    <ligand>
        <name>FAD</name>
        <dbReference type="ChEBI" id="CHEBI:57692"/>
    </ligand>
</feature>
<evidence type="ECO:0000256" key="10">
    <source>
        <dbReference type="ARBA" id="ARBA00022914"/>
    </source>
</evidence>
<dbReference type="PROSITE" id="PS00076">
    <property type="entry name" value="PYRIDINE_REDOX_1"/>
    <property type="match status" value="1"/>
</dbReference>
<comment type="cofactor">
    <cofactor evidence="16">
        <name>FAD</name>
        <dbReference type="ChEBI" id="CHEBI:57692"/>
    </cofactor>
    <text evidence="16">Binds 1 FAD per subunit.</text>
</comment>
<dbReference type="GO" id="GO:0050787">
    <property type="term" value="P:detoxification of mercury ion"/>
    <property type="evidence" value="ECO:0007669"/>
    <property type="project" value="InterPro"/>
</dbReference>
<evidence type="ECO:0000259" key="20">
    <source>
        <dbReference type="Pfam" id="PF07992"/>
    </source>
</evidence>
<dbReference type="Gene3D" id="3.50.50.60">
    <property type="entry name" value="FAD/NAD(P)-binding domain"/>
    <property type="match status" value="2"/>
</dbReference>
<gene>
    <name evidence="21" type="primary">merA</name>
    <name evidence="21" type="ORF">NL394_12500</name>
</gene>
<keyword evidence="12" id="KW-1015">Disulfide bond</keyword>
<feature type="domain" description="FAD/NAD(P)-binding" evidence="20">
    <location>
        <begin position="8"/>
        <end position="336"/>
    </location>
</feature>
<feature type="binding site" evidence="16">
    <location>
        <begin position="152"/>
        <end position="154"/>
    </location>
    <ligand>
        <name>FAD</name>
        <dbReference type="ChEBI" id="CHEBI:57692"/>
    </ligand>
</feature>
<reference evidence="21" key="1">
    <citation type="submission" date="2022-07" db="EMBL/GenBank/DDBJ databases">
        <authorList>
            <person name="Wu T."/>
        </authorList>
    </citation>
    <scope>NUCLEOTIDE SEQUENCE</scope>
    <source>
        <strain evidence="21">SD-1</strain>
    </source>
</reference>
<dbReference type="GO" id="GO:0003955">
    <property type="term" value="F:NAD(P)H dehydrogenase (quinone) activity"/>
    <property type="evidence" value="ECO:0007669"/>
    <property type="project" value="TreeGrafter"/>
</dbReference>
<dbReference type="Proteomes" id="UP001163293">
    <property type="component" value="Chromosome"/>
</dbReference>
<evidence type="ECO:0000256" key="12">
    <source>
        <dbReference type="ARBA" id="ARBA00023157"/>
    </source>
</evidence>
<dbReference type="InterPro" id="IPR012999">
    <property type="entry name" value="Pyr_OxRdtase_I_AS"/>
</dbReference>
<keyword evidence="8 16" id="KW-0274">FAD</keyword>
<dbReference type="GO" id="GO:0016152">
    <property type="term" value="F:mercury (II) reductase (NADP+) activity"/>
    <property type="evidence" value="ECO:0007669"/>
    <property type="project" value="UniProtKB-EC"/>
</dbReference>
<dbReference type="Gene3D" id="3.30.390.30">
    <property type="match status" value="1"/>
</dbReference>
<dbReference type="GO" id="GO:0050660">
    <property type="term" value="F:flavin adenine dinucleotide binding"/>
    <property type="evidence" value="ECO:0007669"/>
    <property type="project" value="InterPro"/>
</dbReference>
<proteinExistence type="inferred from homology"/>
<keyword evidence="7" id="KW-0479">Metal-binding</keyword>
<evidence type="ECO:0000256" key="8">
    <source>
        <dbReference type="ARBA" id="ARBA00022827"/>
    </source>
</evidence>
<keyword evidence="11 18" id="KW-0560">Oxidoreductase</keyword>
<evidence type="ECO:0000256" key="5">
    <source>
        <dbReference type="ARBA" id="ARBA00022466"/>
    </source>
</evidence>
<keyword evidence="16" id="KW-0547">Nucleotide-binding</keyword>
<accession>A0AAX3EDB4</accession>
<dbReference type="Pfam" id="PF07992">
    <property type="entry name" value="Pyr_redox_2"/>
    <property type="match status" value="1"/>
</dbReference>
<evidence type="ECO:0000256" key="17">
    <source>
        <dbReference type="PIRSR" id="PIRSR000350-4"/>
    </source>
</evidence>
<dbReference type="PRINTS" id="PR00368">
    <property type="entry name" value="FADPNR"/>
</dbReference>
<dbReference type="InterPro" id="IPR004099">
    <property type="entry name" value="Pyr_nucl-diS_OxRdtase_dimer"/>
</dbReference>
<dbReference type="AlphaFoldDB" id="A0AAX3EDB4"/>
<keyword evidence="22" id="KW-1185">Reference proteome</keyword>
<evidence type="ECO:0000256" key="2">
    <source>
        <dbReference type="ARBA" id="ARBA00011738"/>
    </source>
</evidence>
<keyword evidence="10" id="KW-0476">Mercury</keyword>
<dbReference type="InterPro" id="IPR021179">
    <property type="entry name" value="Mercury_reductase_MerA"/>
</dbReference>
<feature type="disulfide bond" description="Redox-active" evidence="17">
    <location>
        <begin position="45"/>
        <end position="50"/>
    </location>
</feature>
<dbReference type="PANTHER" id="PTHR43014:SF2">
    <property type="entry name" value="MERCURIC REDUCTASE"/>
    <property type="match status" value="1"/>
</dbReference>
<evidence type="ECO:0000256" key="1">
    <source>
        <dbReference type="ARBA" id="ARBA00007532"/>
    </source>
</evidence>
<dbReference type="GO" id="GO:0016668">
    <property type="term" value="F:oxidoreductase activity, acting on a sulfur group of donors, NAD(P) as acceptor"/>
    <property type="evidence" value="ECO:0007669"/>
    <property type="project" value="InterPro"/>
</dbReference>
<evidence type="ECO:0000313" key="21">
    <source>
        <dbReference type="EMBL" id="UYV95906.1"/>
    </source>
</evidence>
<dbReference type="PRINTS" id="PR00411">
    <property type="entry name" value="PNDRDTASEI"/>
</dbReference>
<comment type="similarity">
    <text evidence="1 18">Belongs to the class-I pyridine nucleotide-disulfide oxidoreductase family.</text>
</comment>
<dbReference type="RefSeq" id="WP_069694944.1">
    <property type="nucleotide sequence ID" value="NZ_CP043010.1"/>
</dbReference>
<dbReference type="InterPro" id="IPR001100">
    <property type="entry name" value="Pyr_nuc-diS_OxRdtase"/>
</dbReference>
<dbReference type="InterPro" id="IPR036188">
    <property type="entry name" value="FAD/NAD-bd_sf"/>
</dbReference>
<feature type="binding site" evidence="16">
    <location>
        <position position="280"/>
    </location>
    <ligand>
        <name>NAD(+)</name>
        <dbReference type="ChEBI" id="CHEBI:57540"/>
    </ligand>
</feature>
<evidence type="ECO:0000256" key="6">
    <source>
        <dbReference type="ARBA" id="ARBA00022630"/>
    </source>
</evidence>
<dbReference type="PANTHER" id="PTHR43014">
    <property type="entry name" value="MERCURIC REDUCTASE"/>
    <property type="match status" value="1"/>
</dbReference>
<keyword evidence="6 18" id="KW-0285">Flavoprotein</keyword>
<evidence type="ECO:0000256" key="4">
    <source>
        <dbReference type="ARBA" id="ARBA00014791"/>
    </source>
</evidence>
<dbReference type="SUPFAM" id="SSF51905">
    <property type="entry name" value="FAD/NAD(P)-binding domain"/>
    <property type="match status" value="1"/>
</dbReference>
<keyword evidence="5" id="KW-0475">Mercuric resistance</keyword>
<evidence type="ECO:0000256" key="3">
    <source>
        <dbReference type="ARBA" id="ARBA00012661"/>
    </source>
</evidence>
<evidence type="ECO:0000259" key="19">
    <source>
        <dbReference type="Pfam" id="PF02852"/>
    </source>
</evidence>
<feature type="binding site" evidence="16">
    <location>
        <position position="54"/>
    </location>
    <ligand>
        <name>FAD</name>
        <dbReference type="ChEBI" id="CHEBI:57692"/>
    </ligand>
</feature>
<comment type="subunit">
    <text evidence="2">Homodimer.</text>
</comment>